<dbReference type="InterPro" id="IPR011765">
    <property type="entry name" value="Pept_M16_N"/>
</dbReference>
<dbReference type="GO" id="GO:0005739">
    <property type="term" value="C:mitochondrion"/>
    <property type="evidence" value="ECO:0007669"/>
    <property type="project" value="UniProtKB-SubCell"/>
</dbReference>
<accession>A0A9P0F9H3</accession>
<evidence type="ECO:0000256" key="2">
    <source>
        <dbReference type="ARBA" id="ARBA00022946"/>
    </source>
</evidence>
<name>A0A9P0F9H3_BRAAE</name>
<dbReference type="SUPFAM" id="SSF63411">
    <property type="entry name" value="LuxS/MPP-like metallohydrolase"/>
    <property type="match status" value="2"/>
</dbReference>
<dbReference type="InterPro" id="IPR011249">
    <property type="entry name" value="Metalloenz_LuxS/M16"/>
</dbReference>
<dbReference type="GO" id="GO:0046872">
    <property type="term" value="F:metal ion binding"/>
    <property type="evidence" value="ECO:0007669"/>
    <property type="project" value="InterPro"/>
</dbReference>
<gene>
    <name evidence="6" type="ORF">MELIAE_LOCUS991</name>
</gene>
<evidence type="ECO:0000313" key="6">
    <source>
        <dbReference type="EMBL" id="CAH0546911.1"/>
    </source>
</evidence>
<dbReference type="FunFam" id="3.30.830.10:FF:000039">
    <property type="entry name" value="Ubiquinol-cytochrome c reductase core subunit 2"/>
    <property type="match status" value="1"/>
</dbReference>
<dbReference type="Pfam" id="PF00675">
    <property type="entry name" value="Peptidase_M16"/>
    <property type="match status" value="1"/>
</dbReference>
<dbReference type="InterPro" id="IPR007863">
    <property type="entry name" value="Peptidase_M16_C"/>
</dbReference>
<comment type="subcellular location">
    <subcellularLocation>
        <location evidence="1">Mitochondrion</location>
    </subcellularLocation>
</comment>
<reference evidence="6" key="1">
    <citation type="submission" date="2021-12" db="EMBL/GenBank/DDBJ databases">
        <authorList>
            <person name="King R."/>
        </authorList>
    </citation>
    <scope>NUCLEOTIDE SEQUENCE</scope>
</reference>
<dbReference type="PANTHER" id="PTHR11851">
    <property type="entry name" value="METALLOPROTEASE"/>
    <property type="match status" value="1"/>
</dbReference>
<dbReference type="Proteomes" id="UP001154078">
    <property type="component" value="Chromosome 1"/>
</dbReference>
<dbReference type="OrthoDB" id="6369905at2759"/>
<organism evidence="6 7">
    <name type="scientific">Brassicogethes aeneus</name>
    <name type="common">Rape pollen beetle</name>
    <name type="synonym">Meligethes aeneus</name>
    <dbReference type="NCBI Taxonomy" id="1431903"/>
    <lineage>
        <taxon>Eukaryota</taxon>
        <taxon>Metazoa</taxon>
        <taxon>Ecdysozoa</taxon>
        <taxon>Arthropoda</taxon>
        <taxon>Hexapoda</taxon>
        <taxon>Insecta</taxon>
        <taxon>Pterygota</taxon>
        <taxon>Neoptera</taxon>
        <taxon>Endopterygota</taxon>
        <taxon>Coleoptera</taxon>
        <taxon>Polyphaga</taxon>
        <taxon>Cucujiformia</taxon>
        <taxon>Nitidulidae</taxon>
        <taxon>Meligethinae</taxon>
        <taxon>Brassicogethes</taxon>
    </lineage>
</organism>
<dbReference type="EMBL" id="OV121132">
    <property type="protein sequence ID" value="CAH0546911.1"/>
    <property type="molecule type" value="Genomic_DNA"/>
</dbReference>
<evidence type="ECO:0000259" key="4">
    <source>
        <dbReference type="Pfam" id="PF00675"/>
    </source>
</evidence>
<dbReference type="AlphaFoldDB" id="A0A9P0F9H3"/>
<dbReference type="FunFam" id="3.30.830.10:FF:000021">
    <property type="entry name" value="Cytochrome b-c1 complex subunit 2"/>
    <property type="match status" value="1"/>
</dbReference>
<keyword evidence="2" id="KW-0809">Transit peptide</keyword>
<feature type="domain" description="Peptidase M16 N-terminal" evidence="4">
    <location>
        <begin position="43"/>
        <end position="186"/>
    </location>
</feature>
<evidence type="ECO:0008006" key="8">
    <source>
        <dbReference type="Google" id="ProtNLM"/>
    </source>
</evidence>
<evidence type="ECO:0000256" key="1">
    <source>
        <dbReference type="ARBA" id="ARBA00004173"/>
    </source>
</evidence>
<dbReference type="Gene3D" id="3.30.830.10">
    <property type="entry name" value="Metalloenzyme, LuxS/M16 peptidase-like"/>
    <property type="match status" value="2"/>
</dbReference>
<evidence type="ECO:0000313" key="7">
    <source>
        <dbReference type="Proteomes" id="UP001154078"/>
    </source>
</evidence>
<dbReference type="InterPro" id="IPR050361">
    <property type="entry name" value="MPP/UQCRC_Complex"/>
</dbReference>
<keyword evidence="3" id="KW-0496">Mitochondrion</keyword>
<evidence type="ECO:0000256" key="3">
    <source>
        <dbReference type="ARBA" id="ARBA00023128"/>
    </source>
</evidence>
<sequence length="439" mass="46304">MATNLTKAPLLRKAATRGYSKLAPVSGIPNYEVKTSTLPNKTVVVAADNDSQIARVSIILRAGSRNETAENLGITHLLRNCAGLSTKNASQFIITRNIQQVGASLTATSDRETISYTLEGTRSAVEKVIPYFTEVATQQVFKPWEVAENTGRLHLDIATRPLQVRAIDLLHKAAFRTGLGNSMFIPKFHIGKISSESLQHYVCENFTSGRAAVVGLGMDEAEVTKIAQSLHLGSGEGQTRPSPYKGGEVRSDKGGDLAFVAIAGEGASLANAKEALAFAVLQRAIGTGPQVKWSARDNGLLSKVVGNAEFASSAINANYSDTGLFGVLVAVPAKNASSVVQSTYKFMKCINVSEEDVSRGKNQLKTALLLEGENGANAIENLATQAVLTGTAHSATSLAALVDSISASDVQQAANKVRSGKLSVASVGNLTGVPYMDEL</sequence>
<proteinExistence type="predicted"/>
<dbReference type="Pfam" id="PF05193">
    <property type="entry name" value="Peptidase_M16_C"/>
    <property type="match status" value="1"/>
</dbReference>
<dbReference type="GO" id="GO:0016020">
    <property type="term" value="C:membrane"/>
    <property type="evidence" value="ECO:0007669"/>
    <property type="project" value="UniProtKB-ARBA"/>
</dbReference>
<protein>
    <recommendedName>
        <fullName evidence="8">Cytochrome b-c1 complex subunit 2, mitochondrial</fullName>
    </recommendedName>
</protein>
<dbReference type="PANTHER" id="PTHR11851:SF226">
    <property type="entry name" value="CYTOCHROME B-C1 COMPLEX SUBUNIT 2, MITOCHONDRIAL"/>
    <property type="match status" value="1"/>
</dbReference>
<keyword evidence="7" id="KW-1185">Reference proteome</keyword>
<feature type="domain" description="Peptidase M16 C-terminal" evidence="5">
    <location>
        <begin position="192"/>
        <end position="364"/>
    </location>
</feature>
<evidence type="ECO:0000259" key="5">
    <source>
        <dbReference type="Pfam" id="PF05193"/>
    </source>
</evidence>